<dbReference type="EnsemblMetazoa" id="ASIC022137-RA">
    <property type="protein sequence ID" value="ASIC022137-PA"/>
    <property type="gene ID" value="ASIC022137"/>
</dbReference>
<dbReference type="VEuPathDB" id="VectorBase:ASIC022137"/>
<keyword evidence="3" id="KW-1185">Reference proteome</keyword>
<evidence type="ECO:0000313" key="2">
    <source>
        <dbReference type="EnsemblMetazoa" id="ASIC022137-PA"/>
    </source>
</evidence>
<gene>
    <name evidence="1" type="ORF">ZHAS_00022137</name>
</gene>
<organism evidence="1">
    <name type="scientific">Anopheles sinensis</name>
    <name type="common">Mosquito</name>
    <dbReference type="NCBI Taxonomy" id="74873"/>
    <lineage>
        <taxon>Eukaryota</taxon>
        <taxon>Metazoa</taxon>
        <taxon>Ecdysozoa</taxon>
        <taxon>Arthropoda</taxon>
        <taxon>Hexapoda</taxon>
        <taxon>Insecta</taxon>
        <taxon>Pterygota</taxon>
        <taxon>Neoptera</taxon>
        <taxon>Endopterygota</taxon>
        <taxon>Diptera</taxon>
        <taxon>Nematocera</taxon>
        <taxon>Culicoidea</taxon>
        <taxon>Culicidae</taxon>
        <taxon>Anophelinae</taxon>
        <taxon>Anopheles</taxon>
    </lineage>
</organism>
<evidence type="ECO:0000313" key="3">
    <source>
        <dbReference type="Proteomes" id="UP000030765"/>
    </source>
</evidence>
<dbReference type="EMBL" id="KE525421">
    <property type="protein sequence ID" value="KFB53756.1"/>
    <property type="molecule type" value="Genomic_DNA"/>
</dbReference>
<protein>
    <submittedName>
        <fullName evidence="1 2">LysR family transcriptional regulator</fullName>
    </submittedName>
</protein>
<reference evidence="1 3" key="1">
    <citation type="journal article" date="2014" name="BMC Genomics">
        <title>Genome sequence of Anopheles sinensis provides insight into genetics basis of mosquito competence for malaria parasites.</title>
        <authorList>
            <person name="Zhou D."/>
            <person name="Zhang D."/>
            <person name="Ding G."/>
            <person name="Shi L."/>
            <person name="Hou Q."/>
            <person name="Ye Y."/>
            <person name="Xu Y."/>
            <person name="Zhou H."/>
            <person name="Xiong C."/>
            <person name="Li S."/>
            <person name="Yu J."/>
            <person name="Hong S."/>
            <person name="Yu X."/>
            <person name="Zou P."/>
            <person name="Chen C."/>
            <person name="Chang X."/>
            <person name="Wang W."/>
            <person name="Lv Y."/>
            <person name="Sun Y."/>
            <person name="Ma L."/>
            <person name="Shen B."/>
            <person name="Zhu C."/>
        </authorList>
    </citation>
    <scope>NUCLEOTIDE SEQUENCE [LARGE SCALE GENOMIC DNA]</scope>
</reference>
<sequence>MGQQRRFVHHTDIFKVTAASFRLSGGKLAFPFASGVRLRNRPIFRDAPVSFSQQHTHDAVPGLGKGGRPGFKVPIRSVPVLCAVLPTEEPDFSPPNPEGVRAGTDLARDFGNDWGTARTGWKFRQNGRKASATSGGRATKQLFGQSTKPEFRTVLLETDRLVWPGPEMRRCR</sequence>
<dbReference type="EMBL" id="ATLV01027002">
    <property type="status" value="NOT_ANNOTATED_CDS"/>
    <property type="molecule type" value="Genomic_DNA"/>
</dbReference>
<accession>A0A084WU62</accession>
<evidence type="ECO:0000313" key="1">
    <source>
        <dbReference type="EMBL" id="KFB53756.1"/>
    </source>
</evidence>
<dbReference type="AlphaFoldDB" id="A0A084WU62"/>
<proteinExistence type="predicted"/>
<dbReference type="Proteomes" id="UP000030765">
    <property type="component" value="Unassembled WGS sequence"/>
</dbReference>
<name>A0A084WU62_ANOSI</name>
<reference evidence="2" key="2">
    <citation type="submission" date="2020-05" db="UniProtKB">
        <authorList>
            <consortium name="EnsemblMetazoa"/>
        </authorList>
    </citation>
    <scope>IDENTIFICATION</scope>
</reference>